<dbReference type="GO" id="GO:0046872">
    <property type="term" value="F:metal ion binding"/>
    <property type="evidence" value="ECO:0007669"/>
    <property type="project" value="UniProtKB-KW"/>
</dbReference>
<evidence type="ECO:0000256" key="3">
    <source>
        <dbReference type="ARBA" id="ARBA00022722"/>
    </source>
</evidence>
<dbReference type="PANTHER" id="PTHR33653">
    <property type="entry name" value="RIBONUCLEASE VAPC2"/>
    <property type="match status" value="1"/>
</dbReference>
<name>A0A7W6H4U7_9HYPH</name>
<proteinExistence type="inferred from homology"/>
<evidence type="ECO:0000256" key="1">
    <source>
        <dbReference type="ARBA" id="ARBA00001946"/>
    </source>
</evidence>
<evidence type="ECO:0000256" key="7">
    <source>
        <dbReference type="ARBA" id="ARBA00038093"/>
    </source>
</evidence>
<sequence>MSRLTSLHLLDTDVVSTLSRPNPDPQVAEWFARAEPGTLAVSWSTVFELQFGVELARRGGSPHADTFERNLLGVLRNRRFRVLLPTVEAARQRARMFATPELRGFFAAKPDARKPRFGEDLTIAATAMSVGAVIVTMNSKDFLLIAGHFTLPGVLHPATGEWTVQPPSGSAAVPKSLRRSSELFATTHRTHRITAGRQSWIERAPACSEPAKS</sequence>
<evidence type="ECO:0000256" key="4">
    <source>
        <dbReference type="ARBA" id="ARBA00022723"/>
    </source>
</evidence>
<dbReference type="RefSeq" id="WP_183199887.1">
    <property type="nucleotide sequence ID" value="NZ_JACIEK010000004.1"/>
</dbReference>
<evidence type="ECO:0000313" key="8">
    <source>
        <dbReference type="EMBL" id="MBB3998359.1"/>
    </source>
</evidence>
<keyword evidence="2" id="KW-1277">Toxin-antitoxin system</keyword>
<keyword evidence="9" id="KW-1185">Reference proteome</keyword>
<accession>A0A7W6H4U7</accession>
<evidence type="ECO:0000256" key="6">
    <source>
        <dbReference type="ARBA" id="ARBA00022842"/>
    </source>
</evidence>
<organism evidence="8 9">
    <name type="scientific">Aureimonas pseudogalii</name>
    <dbReference type="NCBI Taxonomy" id="1744844"/>
    <lineage>
        <taxon>Bacteria</taxon>
        <taxon>Pseudomonadati</taxon>
        <taxon>Pseudomonadota</taxon>
        <taxon>Alphaproteobacteria</taxon>
        <taxon>Hyphomicrobiales</taxon>
        <taxon>Aurantimonadaceae</taxon>
        <taxon>Aureimonas</taxon>
    </lineage>
</organism>
<protein>
    <recommendedName>
        <fullName evidence="10">PIN domain-containing protein</fullName>
    </recommendedName>
</protein>
<gene>
    <name evidence="8" type="ORF">GGR04_002198</name>
</gene>
<dbReference type="Proteomes" id="UP000542776">
    <property type="component" value="Unassembled WGS sequence"/>
</dbReference>
<dbReference type="EMBL" id="JACIEK010000004">
    <property type="protein sequence ID" value="MBB3998359.1"/>
    <property type="molecule type" value="Genomic_DNA"/>
</dbReference>
<dbReference type="InterPro" id="IPR029060">
    <property type="entry name" value="PIN-like_dom_sf"/>
</dbReference>
<dbReference type="GO" id="GO:0004518">
    <property type="term" value="F:nuclease activity"/>
    <property type="evidence" value="ECO:0007669"/>
    <property type="project" value="UniProtKB-KW"/>
</dbReference>
<reference evidence="8 9" key="1">
    <citation type="submission" date="2020-08" db="EMBL/GenBank/DDBJ databases">
        <title>Genomic Encyclopedia of Type Strains, Phase IV (KMG-IV): sequencing the most valuable type-strain genomes for metagenomic binning, comparative biology and taxonomic classification.</title>
        <authorList>
            <person name="Goeker M."/>
        </authorList>
    </citation>
    <scope>NUCLEOTIDE SEQUENCE [LARGE SCALE GENOMIC DNA]</scope>
    <source>
        <strain evidence="8 9">DSM 102238</strain>
    </source>
</reference>
<comment type="cofactor">
    <cofactor evidence="1">
        <name>Mg(2+)</name>
        <dbReference type="ChEBI" id="CHEBI:18420"/>
    </cofactor>
</comment>
<keyword evidence="5" id="KW-0378">Hydrolase</keyword>
<comment type="similarity">
    <text evidence="7">Belongs to the PINc/VapC protein family.</text>
</comment>
<dbReference type="PANTHER" id="PTHR33653:SF1">
    <property type="entry name" value="RIBONUCLEASE VAPC2"/>
    <property type="match status" value="1"/>
</dbReference>
<evidence type="ECO:0000256" key="5">
    <source>
        <dbReference type="ARBA" id="ARBA00022801"/>
    </source>
</evidence>
<dbReference type="Gene3D" id="3.40.50.1010">
    <property type="entry name" value="5'-nuclease"/>
    <property type="match status" value="1"/>
</dbReference>
<dbReference type="InterPro" id="IPR050556">
    <property type="entry name" value="Type_II_TA_system_RNase"/>
</dbReference>
<evidence type="ECO:0008006" key="10">
    <source>
        <dbReference type="Google" id="ProtNLM"/>
    </source>
</evidence>
<comment type="caution">
    <text evidence="8">The sequence shown here is derived from an EMBL/GenBank/DDBJ whole genome shotgun (WGS) entry which is preliminary data.</text>
</comment>
<evidence type="ECO:0000313" key="9">
    <source>
        <dbReference type="Proteomes" id="UP000542776"/>
    </source>
</evidence>
<dbReference type="SUPFAM" id="SSF88723">
    <property type="entry name" value="PIN domain-like"/>
    <property type="match status" value="1"/>
</dbReference>
<keyword evidence="3" id="KW-0540">Nuclease</keyword>
<keyword evidence="4" id="KW-0479">Metal-binding</keyword>
<dbReference type="GO" id="GO:0016787">
    <property type="term" value="F:hydrolase activity"/>
    <property type="evidence" value="ECO:0007669"/>
    <property type="project" value="UniProtKB-KW"/>
</dbReference>
<evidence type="ECO:0000256" key="2">
    <source>
        <dbReference type="ARBA" id="ARBA00022649"/>
    </source>
</evidence>
<dbReference type="AlphaFoldDB" id="A0A7W6H4U7"/>
<keyword evidence="6" id="KW-0460">Magnesium</keyword>